<dbReference type="PANTHER" id="PTHR42879:SF2">
    <property type="entry name" value="3-OXOACYL-[ACYL-CARRIER-PROTEIN] REDUCTASE FABG"/>
    <property type="match status" value="1"/>
</dbReference>
<accession>A0ABS1J4G4</accession>
<dbReference type="Pfam" id="PF13561">
    <property type="entry name" value="adh_short_C2"/>
    <property type="match status" value="1"/>
</dbReference>
<dbReference type="PANTHER" id="PTHR42879">
    <property type="entry name" value="3-OXOACYL-(ACYL-CARRIER-PROTEIN) REDUCTASE"/>
    <property type="match status" value="1"/>
</dbReference>
<dbReference type="Gene3D" id="3.40.50.720">
    <property type="entry name" value="NAD(P)-binding Rossmann-like Domain"/>
    <property type="match status" value="1"/>
</dbReference>
<dbReference type="RefSeq" id="WP_201630320.1">
    <property type="nucleotide sequence ID" value="NZ_JAEQNB010000001.1"/>
</dbReference>
<gene>
    <name evidence="2" type="ORF">JJB07_00775</name>
</gene>
<dbReference type="EMBL" id="JAEQNB010000001">
    <property type="protein sequence ID" value="MBL0385165.1"/>
    <property type="molecule type" value="Genomic_DNA"/>
</dbReference>
<evidence type="ECO:0000313" key="2">
    <source>
        <dbReference type="EMBL" id="MBL0385165.1"/>
    </source>
</evidence>
<dbReference type="PRINTS" id="PR00080">
    <property type="entry name" value="SDRFAMILY"/>
</dbReference>
<dbReference type="InterPro" id="IPR050259">
    <property type="entry name" value="SDR"/>
</dbReference>
<evidence type="ECO:0000256" key="1">
    <source>
        <dbReference type="ARBA" id="ARBA00006484"/>
    </source>
</evidence>
<comment type="similarity">
    <text evidence="1">Belongs to the short-chain dehydrogenases/reductases (SDR) family.</text>
</comment>
<reference evidence="2 3" key="1">
    <citation type="submission" date="2021-01" db="EMBL/GenBank/DDBJ databases">
        <title>Tumebacillus sp. strain ITR2 16S ribosomal RNA gene Genome sequencing and assembly.</title>
        <authorList>
            <person name="Kang M."/>
        </authorList>
    </citation>
    <scope>NUCLEOTIDE SEQUENCE [LARGE SCALE GENOMIC DNA]</scope>
    <source>
        <strain evidence="2 3">ITR2</strain>
    </source>
</reference>
<evidence type="ECO:0000313" key="3">
    <source>
        <dbReference type="Proteomes" id="UP000602284"/>
    </source>
</evidence>
<dbReference type="PRINTS" id="PR00081">
    <property type="entry name" value="GDHRDH"/>
</dbReference>
<sequence length="259" mass="27735">MENLFSLQGKIALVTGASRGIGAGIAKQLGSLGAYVVVNYLKNETAAQRVVAEIEANGGGAVALQGDVRDADSVQAMVEQIVEAFGRVDIAINNALSPYTFNPKTRKTAWQTQWSNYQAQLEGSLGGAFHVCQAVLPHMQKQLSGRIVNLVTNLIEFPIVPYHDYTTAKSALLGYSRNLAAEVGRFGITVNCIAPGLTYPTDSSRETQEDVRESILRLTPLGRLATPDDIARAVALFATDASAFITGQCLYVDGGLVMR</sequence>
<dbReference type="SUPFAM" id="SSF51735">
    <property type="entry name" value="NAD(P)-binding Rossmann-fold domains"/>
    <property type="match status" value="1"/>
</dbReference>
<dbReference type="InterPro" id="IPR002347">
    <property type="entry name" value="SDR_fam"/>
</dbReference>
<name>A0ABS1J4G4_9BACL</name>
<proteinExistence type="inferred from homology"/>
<comment type="caution">
    <text evidence="2">The sequence shown here is derived from an EMBL/GenBank/DDBJ whole genome shotgun (WGS) entry which is preliminary data.</text>
</comment>
<keyword evidence="3" id="KW-1185">Reference proteome</keyword>
<dbReference type="Proteomes" id="UP000602284">
    <property type="component" value="Unassembled WGS sequence"/>
</dbReference>
<protein>
    <submittedName>
        <fullName evidence="2">SDR family oxidoreductase</fullName>
    </submittedName>
</protein>
<dbReference type="InterPro" id="IPR036291">
    <property type="entry name" value="NAD(P)-bd_dom_sf"/>
</dbReference>
<organism evidence="2 3">
    <name type="scientific">Tumebacillus amylolyticus</name>
    <dbReference type="NCBI Taxonomy" id="2801339"/>
    <lineage>
        <taxon>Bacteria</taxon>
        <taxon>Bacillati</taxon>
        <taxon>Bacillota</taxon>
        <taxon>Bacilli</taxon>
        <taxon>Bacillales</taxon>
        <taxon>Alicyclobacillaceae</taxon>
        <taxon>Tumebacillus</taxon>
    </lineage>
</organism>